<evidence type="ECO:0000313" key="2">
    <source>
        <dbReference type="Proteomes" id="UP001221757"/>
    </source>
</evidence>
<evidence type="ECO:0000313" key="1">
    <source>
        <dbReference type="EMBL" id="KAJ7697883.1"/>
    </source>
</evidence>
<dbReference type="Proteomes" id="UP001221757">
    <property type="component" value="Unassembled WGS sequence"/>
</dbReference>
<dbReference type="EMBL" id="JARKIE010000028">
    <property type="protein sequence ID" value="KAJ7697883.1"/>
    <property type="molecule type" value="Genomic_DNA"/>
</dbReference>
<comment type="caution">
    <text evidence="1">The sequence shown here is derived from an EMBL/GenBank/DDBJ whole genome shotgun (WGS) entry which is preliminary data.</text>
</comment>
<protein>
    <submittedName>
        <fullName evidence="1">Uncharacterized protein</fullName>
    </submittedName>
</protein>
<sequence>MDSEYARDLKARRRRLGDGINDGIGNCRVLSGPARIRRLSHLATNAHVRIPHEWTVSSTAFLEDSLAPKMPALGLVSRLQGQHPNIPRNHREAPPRGLVADTFKALGDPTYFSDSKPPTSISVPRIALATDSNQFISSPSFSDYFNAVVSLRRGHCIGTHSNLFSIKLYRNRLPALVFRPDHCSTVPGHNECFGGYGGAEFYEASSWEYSFYVLHDKVSVVEVMAFDAVFFAALIWTTLRPVSMIWAMNQASSPRIFTTKLGSRRKM</sequence>
<name>A0AAD7GJG5_MYCRO</name>
<proteinExistence type="predicted"/>
<reference evidence="1" key="1">
    <citation type="submission" date="2023-03" db="EMBL/GenBank/DDBJ databases">
        <title>Massive genome expansion in bonnet fungi (Mycena s.s.) driven by repeated elements and novel gene families across ecological guilds.</title>
        <authorList>
            <consortium name="Lawrence Berkeley National Laboratory"/>
            <person name="Harder C.B."/>
            <person name="Miyauchi S."/>
            <person name="Viragh M."/>
            <person name="Kuo A."/>
            <person name="Thoen E."/>
            <person name="Andreopoulos B."/>
            <person name="Lu D."/>
            <person name="Skrede I."/>
            <person name="Drula E."/>
            <person name="Henrissat B."/>
            <person name="Morin E."/>
            <person name="Kohler A."/>
            <person name="Barry K."/>
            <person name="LaButti K."/>
            <person name="Morin E."/>
            <person name="Salamov A."/>
            <person name="Lipzen A."/>
            <person name="Mereny Z."/>
            <person name="Hegedus B."/>
            <person name="Baldrian P."/>
            <person name="Stursova M."/>
            <person name="Weitz H."/>
            <person name="Taylor A."/>
            <person name="Grigoriev I.V."/>
            <person name="Nagy L.G."/>
            <person name="Martin F."/>
            <person name="Kauserud H."/>
        </authorList>
    </citation>
    <scope>NUCLEOTIDE SEQUENCE</scope>
    <source>
        <strain evidence="1">CBHHK067</strain>
    </source>
</reference>
<keyword evidence="2" id="KW-1185">Reference proteome</keyword>
<organism evidence="1 2">
    <name type="scientific">Mycena rosella</name>
    <name type="common">Pink bonnet</name>
    <name type="synonym">Agaricus rosellus</name>
    <dbReference type="NCBI Taxonomy" id="1033263"/>
    <lineage>
        <taxon>Eukaryota</taxon>
        <taxon>Fungi</taxon>
        <taxon>Dikarya</taxon>
        <taxon>Basidiomycota</taxon>
        <taxon>Agaricomycotina</taxon>
        <taxon>Agaricomycetes</taxon>
        <taxon>Agaricomycetidae</taxon>
        <taxon>Agaricales</taxon>
        <taxon>Marasmiineae</taxon>
        <taxon>Mycenaceae</taxon>
        <taxon>Mycena</taxon>
    </lineage>
</organism>
<accession>A0AAD7GJG5</accession>
<gene>
    <name evidence="1" type="ORF">B0H17DRAFT_1262161</name>
</gene>
<dbReference type="AlphaFoldDB" id="A0AAD7GJG5"/>